<evidence type="ECO:0000256" key="5">
    <source>
        <dbReference type="ARBA" id="ARBA00022692"/>
    </source>
</evidence>
<evidence type="ECO:0000256" key="3">
    <source>
        <dbReference type="ARBA" id="ARBA00022448"/>
    </source>
</evidence>
<dbReference type="Pfam" id="PF13954">
    <property type="entry name" value="PapC_N"/>
    <property type="match status" value="1"/>
</dbReference>
<comment type="similarity">
    <text evidence="2">Belongs to the fimbrial export usher family.</text>
</comment>
<dbReference type="InterPro" id="IPR025885">
    <property type="entry name" value="PapC_N"/>
</dbReference>
<feature type="domain" description="PapC-like C-terminal" evidence="10">
    <location>
        <begin position="753"/>
        <end position="813"/>
    </location>
</feature>
<dbReference type="EMBL" id="JBHSAF010000001">
    <property type="protein sequence ID" value="MFC3912108.1"/>
    <property type="molecule type" value="Genomic_DNA"/>
</dbReference>
<feature type="domain" description="PapC N-terminal" evidence="11">
    <location>
        <begin position="30"/>
        <end position="180"/>
    </location>
</feature>
<sequence length="830" mass="90533">MSQCKEFRHSSLLLFLLVLPSISHAGQQAQFNSQFLRLGSKKAPGAELDTRRFRTGNPLTAGQYPSDIYINEQLVGHGNIRLAADASGNVAPCVDADLLSLSRYRQSAIATTVQQALAHPGACLSPEQLDSEITWQYDVSEMALHMSIPQSKQQKTNTTDTDPAHWNWGEPVAYLDYSANLYGSDSQQSHFSSRYLGLQAGVNLGAWRFHHHSSLQQSDGSQHWQTLSAYGERSLPTWRSRLRVGQGWTSGALFDSVSYQGLELASDERMLPESQRGYAPTVFGIARTYAHVKIEQNGYLLYETSVAPGSFAIDDLSPTGYGGDLTITITESDGSVTRYSVPFATTPGLIRVGNTRYTATVGQLRESQQSDKPLLGQATVQHGLTNQLSVYSGMSLMQGYNAELLGAGLNTPIGAFSLDMTYSSLQGSSRTLQGQSWRAIYSKQFAASHTNLSLASYRYSSDDYRSLREAIEARDAEARHQVPDQPHTQQRLDLTLSQPMGEGNVYFTGSRTHYWHQPHSDTSWQLGYSNHMGEIDYQISGQRLRTSDGHQDNQVTLNLSMPLGESRSQSLDLQLTHSQQGGNQLQAALGGTLGEQDEYSYGITASQMAPKTGEAITGVGLNSSYRSHMATVSGTYSRDSQHQQQYSAGIQGALLAHDSTITALPHLGETFAIIDAPQAAGATIKGHPELSVDEQGYAVVPDLIPYTSNQIELDPEGIQGDSELSSSSQWVIPDAGAATRLHFATHSGMPVIFKLRVPQQGAVPLGAIAEDSSGAQLGIVGQGGKLYARLAQPSGIIHLDWQNRHCQFHYQLPNKQPGLLTQTPHLECQP</sequence>
<evidence type="ECO:0000259" key="11">
    <source>
        <dbReference type="Pfam" id="PF13954"/>
    </source>
</evidence>
<accession>A0ABV8CJ27</accession>
<evidence type="ECO:0000256" key="7">
    <source>
        <dbReference type="ARBA" id="ARBA00023136"/>
    </source>
</evidence>
<keyword evidence="6 9" id="KW-0732">Signal</keyword>
<keyword evidence="8" id="KW-0998">Cell outer membrane</keyword>
<keyword evidence="5" id="KW-0812">Transmembrane</keyword>
<keyword evidence="7" id="KW-0472">Membrane</keyword>
<comment type="subcellular location">
    <subcellularLocation>
        <location evidence="1">Cell outer membrane</location>
        <topology evidence="1">Multi-pass membrane protein</topology>
    </subcellularLocation>
</comment>
<comment type="caution">
    <text evidence="12">The sequence shown here is derived from an EMBL/GenBank/DDBJ whole genome shotgun (WGS) entry which is preliminary data.</text>
</comment>
<proteinExistence type="inferred from homology"/>
<evidence type="ECO:0000256" key="9">
    <source>
        <dbReference type="SAM" id="SignalP"/>
    </source>
</evidence>
<evidence type="ECO:0000256" key="8">
    <source>
        <dbReference type="ARBA" id="ARBA00023237"/>
    </source>
</evidence>
<dbReference type="InterPro" id="IPR037224">
    <property type="entry name" value="PapC_N_sf"/>
</dbReference>
<dbReference type="Pfam" id="PF13953">
    <property type="entry name" value="PapC_C"/>
    <property type="match status" value="1"/>
</dbReference>
<evidence type="ECO:0000313" key="13">
    <source>
        <dbReference type="Proteomes" id="UP001595692"/>
    </source>
</evidence>
<dbReference type="PANTHER" id="PTHR30451">
    <property type="entry name" value="OUTER MEMBRANE USHER PROTEIN"/>
    <property type="match status" value="1"/>
</dbReference>
<dbReference type="Pfam" id="PF00577">
    <property type="entry name" value="Usher"/>
    <property type="match status" value="1"/>
</dbReference>
<protein>
    <submittedName>
        <fullName evidence="12">Fimbria/pilus outer membrane usher protein</fullName>
    </submittedName>
</protein>
<dbReference type="Gene3D" id="3.10.20.410">
    <property type="match status" value="1"/>
</dbReference>
<feature type="signal peptide" evidence="9">
    <location>
        <begin position="1"/>
        <end position="25"/>
    </location>
</feature>
<dbReference type="InterPro" id="IPR042186">
    <property type="entry name" value="FimD_plug_dom"/>
</dbReference>
<reference evidence="13" key="1">
    <citation type="journal article" date="2019" name="Int. J. Syst. Evol. Microbiol.">
        <title>The Global Catalogue of Microorganisms (GCM) 10K type strain sequencing project: providing services to taxonomists for standard genome sequencing and annotation.</title>
        <authorList>
            <consortium name="The Broad Institute Genomics Platform"/>
            <consortium name="The Broad Institute Genome Sequencing Center for Infectious Disease"/>
            <person name="Wu L."/>
            <person name="Ma J."/>
        </authorList>
    </citation>
    <scope>NUCLEOTIDE SEQUENCE [LARGE SCALE GENOMIC DNA]</scope>
    <source>
        <strain evidence="13">CCUG 54939</strain>
    </source>
</reference>
<evidence type="ECO:0000256" key="6">
    <source>
        <dbReference type="ARBA" id="ARBA00022729"/>
    </source>
</evidence>
<keyword evidence="13" id="KW-1185">Reference proteome</keyword>
<dbReference type="Gene3D" id="2.60.40.2610">
    <property type="entry name" value="Outer membrane usher protein FimD, plug domain"/>
    <property type="match status" value="1"/>
</dbReference>
<evidence type="ECO:0000256" key="4">
    <source>
        <dbReference type="ARBA" id="ARBA00022452"/>
    </source>
</evidence>
<name>A0ABV8CJ27_9GAMM</name>
<evidence type="ECO:0000256" key="2">
    <source>
        <dbReference type="ARBA" id="ARBA00008064"/>
    </source>
</evidence>
<dbReference type="Gene3D" id="2.60.40.3110">
    <property type="match status" value="1"/>
</dbReference>
<dbReference type="Gene3D" id="2.60.40.2070">
    <property type="match status" value="1"/>
</dbReference>
<dbReference type="InterPro" id="IPR025949">
    <property type="entry name" value="PapC-like_C"/>
</dbReference>
<keyword evidence="3" id="KW-0813">Transport</keyword>
<dbReference type="InterPro" id="IPR043142">
    <property type="entry name" value="PapC-like_C_sf"/>
</dbReference>
<evidence type="ECO:0000313" key="12">
    <source>
        <dbReference type="EMBL" id="MFC3912108.1"/>
    </source>
</evidence>
<gene>
    <name evidence="12" type="ORF">ACFOSS_01355</name>
</gene>
<evidence type="ECO:0000256" key="1">
    <source>
        <dbReference type="ARBA" id="ARBA00004571"/>
    </source>
</evidence>
<dbReference type="Proteomes" id="UP001595692">
    <property type="component" value="Unassembled WGS sequence"/>
</dbReference>
<dbReference type="PANTHER" id="PTHR30451:SF20">
    <property type="entry name" value="FIMBRIAE USHER"/>
    <property type="match status" value="1"/>
</dbReference>
<dbReference type="InterPro" id="IPR000015">
    <property type="entry name" value="Fimb_usher"/>
</dbReference>
<dbReference type="SUPFAM" id="SSF141729">
    <property type="entry name" value="FimD N-terminal domain-like"/>
    <property type="match status" value="1"/>
</dbReference>
<dbReference type="RefSeq" id="WP_377150125.1">
    <property type="nucleotide sequence ID" value="NZ_JBHSAF010000001.1"/>
</dbReference>
<evidence type="ECO:0000259" key="10">
    <source>
        <dbReference type="Pfam" id="PF13953"/>
    </source>
</evidence>
<organism evidence="12 13">
    <name type="scientific">Pseudaeromonas sharmana</name>
    <dbReference type="NCBI Taxonomy" id="328412"/>
    <lineage>
        <taxon>Bacteria</taxon>
        <taxon>Pseudomonadati</taxon>
        <taxon>Pseudomonadota</taxon>
        <taxon>Gammaproteobacteria</taxon>
        <taxon>Aeromonadales</taxon>
        <taxon>Aeromonadaceae</taxon>
        <taxon>Pseudaeromonas</taxon>
    </lineage>
</organism>
<keyword evidence="4" id="KW-1134">Transmembrane beta strand</keyword>
<feature type="chain" id="PRO_5047224616" evidence="9">
    <location>
        <begin position="26"/>
        <end position="830"/>
    </location>
</feature>